<feature type="domain" description="UFSP1/2/DUB catalytic" evidence="3">
    <location>
        <begin position="515"/>
        <end position="581"/>
    </location>
</feature>
<dbReference type="InParanoid" id="D2VCF9"/>
<dbReference type="OrthoDB" id="417506at2759"/>
<name>D2VCF9_NAEGR</name>
<feature type="compositionally biased region" description="Polar residues" evidence="2">
    <location>
        <begin position="220"/>
        <end position="238"/>
    </location>
</feature>
<evidence type="ECO:0000313" key="4">
    <source>
        <dbReference type="EMBL" id="EFC45299.1"/>
    </source>
</evidence>
<reference evidence="4 5" key="1">
    <citation type="journal article" date="2010" name="Cell">
        <title>The genome of Naegleria gruberi illuminates early eukaryotic versatility.</title>
        <authorList>
            <person name="Fritz-Laylin L.K."/>
            <person name="Prochnik S.E."/>
            <person name="Ginger M.L."/>
            <person name="Dacks J.B."/>
            <person name="Carpenter M.L."/>
            <person name="Field M.C."/>
            <person name="Kuo A."/>
            <person name="Paredez A."/>
            <person name="Chapman J."/>
            <person name="Pham J."/>
            <person name="Shu S."/>
            <person name="Neupane R."/>
            <person name="Cipriano M."/>
            <person name="Mancuso J."/>
            <person name="Tu H."/>
            <person name="Salamov A."/>
            <person name="Lindquist E."/>
            <person name="Shapiro H."/>
            <person name="Lucas S."/>
            <person name="Grigoriev I.V."/>
            <person name="Cande W.Z."/>
            <person name="Fulton C."/>
            <person name="Rokhsar D.S."/>
            <person name="Dawson S.C."/>
        </authorList>
    </citation>
    <scope>NUCLEOTIDE SEQUENCE [LARGE SCALE GENOMIC DNA]</scope>
    <source>
        <strain evidence="4 5">NEG-M</strain>
    </source>
</reference>
<proteinExistence type="predicted"/>
<dbReference type="PANTHER" id="PTHR48153">
    <property type="entry name" value="UFM1-SPECIFIC PROTEASE 2"/>
    <property type="match status" value="1"/>
</dbReference>
<feature type="region of interest" description="Disordered" evidence="2">
    <location>
        <begin position="218"/>
        <end position="238"/>
    </location>
</feature>
<dbReference type="AlphaFoldDB" id="D2VCF9"/>
<dbReference type="RefSeq" id="XP_002678043.1">
    <property type="nucleotide sequence ID" value="XM_002677997.1"/>
</dbReference>
<evidence type="ECO:0000313" key="5">
    <source>
        <dbReference type="Proteomes" id="UP000006671"/>
    </source>
</evidence>
<protein>
    <submittedName>
        <fullName evidence="4">Predicted protein</fullName>
    </submittedName>
</protein>
<evidence type="ECO:0000259" key="3">
    <source>
        <dbReference type="Pfam" id="PF07910"/>
    </source>
</evidence>
<sequence length="610" mass="68846">MVKIQTLIKNRLSQFFKQLATSSTIIVGYLIGLNKVDQQNDEQVILNFMKSLSNFDQDELDLMQQVIIPNGMDMLGIYITANSVGKLLGEAALSDLVQNLPLLISKQFNKLIGRELLIMVGGASSIDLYRVSKDNNCTMESFEEFSELNIIGDRGDLSNLKEDQLSCVIARVHCDLNIVYQVDSSNKSENDSTVESFKRQTDRFIQTLKKPENVILKTLPEQSETATPSRKNKNAQQASNNLVASVEIHDSAETLSQNVETILPEKLSLIDQSTQHLKVDANFNKKETTKNKKKKLPKQTLGEFLKTTEKLNDASQTMTTISKILHLNCFVSMAPNQYSTEQGIVISTDKKLTNCTISLESSSYIPVSALKKSLSLGRIREIVIEGLIKQLVYISNNIGKGFLVTSVGANKSLKNIGFYQFLPKDYPHIFTCCYPFYSEDLVFEQRNEQYCIKLREEYHKRLYFSLKQPFIRTNQALAFGRSSKSKVSDFNKKILNVHNYVGYPSTIKSSGANNLHLVRGDYLYAHYCQDKFNDEGWGCAYRSLQTLISHAQYHSGSLVVNLPTHDEIQKCLVDCGDKQSPSWALLNGLALLKIPLFWKSGAVFKVKFCM</sequence>
<dbReference type="GO" id="GO:0071567">
    <property type="term" value="F:deUFMylase activity"/>
    <property type="evidence" value="ECO:0007669"/>
    <property type="project" value="TreeGrafter"/>
</dbReference>
<evidence type="ECO:0000256" key="2">
    <source>
        <dbReference type="SAM" id="MobiDB-lite"/>
    </source>
</evidence>
<dbReference type="Proteomes" id="UP000006671">
    <property type="component" value="Unassembled WGS sequence"/>
</dbReference>
<keyword evidence="5" id="KW-1185">Reference proteome</keyword>
<organism evidence="5">
    <name type="scientific">Naegleria gruberi</name>
    <name type="common">Amoeba</name>
    <dbReference type="NCBI Taxonomy" id="5762"/>
    <lineage>
        <taxon>Eukaryota</taxon>
        <taxon>Discoba</taxon>
        <taxon>Heterolobosea</taxon>
        <taxon>Tetramitia</taxon>
        <taxon>Eutetramitia</taxon>
        <taxon>Vahlkampfiidae</taxon>
        <taxon>Naegleria</taxon>
    </lineage>
</organism>
<dbReference type="KEGG" id="ngr:NAEGRDRAFT_66557"/>
<dbReference type="eggNOG" id="KOG2433">
    <property type="taxonomic scope" value="Eukaryota"/>
</dbReference>
<dbReference type="OMA" id="FEQRNEQ"/>
<dbReference type="InterPro" id="IPR012462">
    <property type="entry name" value="UFSP1/2_DUB_cat"/>
</dbReference>
<dbReference type="VEuPathDB" id="AmoebaDB:NAEGRDRAFT_66557"/>
<dbReference type="STRING" id="5762.D2VCF9"/>
<dbReference type="Pfam" id="PF07910">
    <property type="entry name" value="Peptidase_C78"/>
    <property type="match status" value="1"/>
</dbReference>
<evidence type="ECO:0000256" key="1">
    <source>
        <dbReference type="ARBA" id="ARBA00022801"/>
    </source>
</evidence>
<keyword evidence="1" id="KW-0378">Hydrolase</keyword>
<accession>D2VCF9</accession>
<dbReference type="PANTHER" id="PTHR48153:SF2">
    <property type="entry name" value="UFM1-SPECIFIC PROTEASE 2"/>
    <property type="match status" value="1"/>
</dbReference>
<dbReference type="GeneID" id="8849084"/>
<gene>
    <name evidence="4" type="ORF">NAEGRDRAFT_66557</name>
</gene>
<dbReference type="Gene3D" id="3.90.70.130">
    <property type="match status" value="1"/>
</dbReference>
<dbReference type="EMBL" id="GG738863">
    <property type="protein sequence ID" value="EFC45299.1"/>
    <property type="molecule type" value="Genomic_DNA"/>
</dbReference>